<name>A0AAN7HYG2_9FUNG</name>
<evidence type="ECO:0000313" key="2">
    <source>
        <dbReference type="Proteomes" id="UP001304243"/>
    </source>
</evidence>
<reference evidence="1 2" key="1">
    <citation type="submission" date="2022-11" db="EMBL/GenBank/DDBJ databases">
        <title>Mucor velutinosus strain NIH1002 WGS.</title>
        <authorList>
            <person name="Subramanian P."/>
            <person name="Mullikin J.C."/>
            <person name="Segre J.A."/>
            <person name="Zelazny A.M."/>
        </authorList>
    </citation>
    <scope>NUCLEOTIDE SEQUENCE [LARGE SCALE GENOMIC DNA]</scope>
    <source>
        <strain evidence="1 2">NIH1002</strain>
    </source>
</reference>
<dbReference type="RefSeq" id="XP_064678713.1">
    <property type="nucleotide sequence ID" value="XM_064832454.1"/>
</dbReference>
<gene>
    <name evidence="1" type="ORF">ATC70_013290</name>
</gene>
<dbReference type="AlphaFoldDB" id="A0AAN7HYG2"/>
<evidence type="ECO:0000313" key="1">
    <source>
        <dbReference type="EMBL" id="KAK4512047.1"/>
    </source>
</evidence>
<comment type="caution">
    <text evidence="1">The sequence shown here is derived from an EMBL/GenBank/DDBJ whole genome shotgun (WGS) entry which is preliminary data.</text>
</comment>
<organism evidence="1 2">
    <name type="scientific">Mucor velutinosus</name>
    <dbReference type="NCBI Taxonomy" id="708070"/>
    <lineage>
        <taxon>Eukaryota</taxon>
        <taxon>Fungi</taxon>
        <taxon>Fungi incertae sedis</taxon>
        <taxon>Mucoromycota</taxon>
        <taxon>Mucoromycotina</taxon>
        <taxon>Mucoromycetes</taxon>
        <taxon>Mucorales</taxon>
        <taxon>Mucorineae</taxon>
        <taxon>Mucoraceae</taxon>
        <taxon>Mucor</taxon>
    </lineage>
</organism>
<proteinExistence type="predicted"/>
<accession>A0AAN7HYG2</accession>
<protein>
    <submittedName>
        <fullName evidence="1">Uncharacterized protein</fullName>
    </submittedName>
</protein>
<dbReference type="EMBL" id="JASEJX010000024">
    <property type="protein sequence ID" value="KAK4512047.1"/>
    <property type="molecule type" value="Genomic_DNA"/>
</dbReference>
<dbReference type="Proteomes" id="UP001304243">
    <property type="component" value="Unassembled WGS sequence"/>
</dbReference>
<keyword evidence="2" id="KW-1185">Reference proteome</keyword>
<dbReference type="GeneID" id="89956976"/>
<sequence length="66" mass="7350">MEYRKLLRDYQLGKFEEKAAGVQASQPVPFASTRLLTDESDAGNATNAANVHIDDRFTEVAYSEGR</sequence>